<reference evidence="2 3" key="1">
    <citation type="journal article" date="2015" name="Nature">
        <title>rRNA introns, odd ribosomes, and small enigmatic genomes across a large radiation of phyla.</title>
        <authorList>
            <person name="Brown C.T."/>
            <person name="Hug L.A."/>
            <person name="Thomas B.C."/>
            <person name="Sharon I."/>
            <person name="Castelle C.J."/>
            <person name="Singh A."/>
            <person name="Wilkins M.J."/>
            <person name="Williams K.H."/>
            <person name="Banfield J.F."/>
        </authorList>
    </citation>
    <scope>NUCLEOTIDE SEQUENCE [LARGE SCALE GENOMIC DNA]</scope>
</reference>
<dbReference type="AlphaFoldDB" id="A0A0G0I259"/>
<feature type="transmembrane region" description="Helical" evidence="1">
    <location>
        <begin position="79"/>
        <end position="96"/>
    </location>
</feature>
<feature type="transmembrane region" description="Helical" evidence="1">
    <location>
        <begin position="204"/>
        <end position="237"/>
    </location>
</feature>
<gene>
    <name evidence="2" type="ORF">US31_C0005G0009</name>
</gene>
<dbReference type="Proteomes" id="UP000034508">
    <property type="component" value="Unassembled WGS sequence"/>
</dbReference>
<sequence length="567" mass="65541">MKLIQALLIVVVSIIYGLPNLILLERLGSSYTPFTLSATSPIARDEAFAYGPETNYVLSEKSFLKEIYTKEYRDLPTPFIGETASAIMLAVLAFISGSVENAFIISDFIFPPIVFLGFFYFTKIFVKNKLWAMAAALTAVISRDFVAVVPYPLETFKYLTTQEGQNYLLYLSRAFHPQTSLIFFSGAVIAMARIVNNPQKITNALLLGILFGVLFYTYVFNWTLFLVFFLFVFLYFLSKKEYQIVKSLIIAGAVALFISSFYLFKMYQFYQLSFIDDFITKTSLYNVPIPLTLIRYLLLSLAFFVFFKKKDKNFYLLLILLLSGVAITPFSKLLVGQDLETFHYLRRIVMPFATLTLFIIFHEILKRSKPAADVLAIFTITIFLIYGYRVQIIGANKIAASHIKNQDMENVFKWLNRNVPKYSVLGSLSPEFSSLIPLYTRNYVYFPPTDRTIMPTYEGVEKYKILSELLGVTNEWQEQKLKDSVSYFFVFQSYNQNRNLDPNSPRRLMAQKQIELLEKNERWKEKLSNYKLDYIVITPSEIEHVKPNTSYLQFITSMNGYLIFASK</sequence>
<keyword evidence="1" id="KW-1133">Transmembrane helix</keyword>
<proteinExistence type="predicted"/>
<evidence type="ECO:0000256" key="1">
    <source>
        <dbReference type="SAM" id="Phobius"/>
    </source>
</evidence>
<protein>
    <recommendedName>
        <fullName evidence="4">Glycosyltransferase RgtA/B/C/D-like domain-containing protein</fullName>
    </recommendedName>
</protein>
<feature type="transmembrane region" description="Helical" evidence="1">
    <location>
        <begin position="284"/>
        <end position="307"/>
    </location>
</feature>
<dbReference type="EMBL" id="LBSM01000005">
    <property type="protein sequence ID" value="KKQ18359.1"/>
    <property type="molecule type" value="Genomic_DNA"/>
</dbReference>
<evidence type="ECO:0000313" key="2">
    <source>
        <dbReference type="EMBL" id="KKQ18359.1"/>
    </source>
</evidence>
<feature type="transmembrane region" description="Helical" evidence="1">
    <location>
        <begin position="347"/>
        <end position="365"/>
    </location>
</feature>
<feature type="transmembrane region" description="Helical" evidence="1">
    <location>
        <begin position="371"/>
        <end position="388"/>
    </location>
</feature>
<keyword evidence="1" id="KW-0812">Transmembrane</keyword>
<feature type="transmembrane region" description="Helical" evidence="1">
    <location>
        <begin position="130"/>
        <end position="153"/>
    </location>
</feature>
<feature type="transmembrane region" description="Helical" evidence="1">
    <location>
        <begin position="102"/>
        <end position="121"/>
    </location>
</feature>
<organism evidence="2 3">
    <name type="scientific">Berkelbacteria bacterium GW2011_GWA1_36_9</name>
    <dbReference type="NCBI Taxonomy" id="1618331"/>
    <lineage>
        <taxon>Bacteria</taxon>
        <taxon>Candidatus Berkelbacteria</taxon>
    </lineage>
</organism>
<name>A0A0G0I259_9BACT</name>
<feature type="transmembrane region" description="Helical" evidence="1">
    <location>
        <begin position="173"/>
        <end position="192"/>
    </location>
</feature>
<evidence type="ECO:0008006" key="4">
    <source>
        <dbReference type="Google" id="ProtNLM"/>
    </source>
</evidence>
<feature type="transmembrane region" description="Helical" evidence="1">
    <location>
        <begin position="243"/>
        <end position="264"/>
    </location>
</feature>
<comment type="caution">
    <text evidence="2">The sequence shown here is derived from an EMBL/GenBank/DDBJ whole genome shotgun (WGS) entry which is preliminary data.</text>
</comment>
<keyword evidence="1" id="KW-0472">Membrane</keyword>
<accession>A0A0G0I259</accession>
<feature type="transmembrane region" description="Helical" evidence="1">
    <location>
        <begin position="6"/>
        <end position="24"/>
    </location>
</feature>
<evidence type="ECO:0000313" key="3">
    <source>
        <dbReference type="Proteomes" id="UP000034508"/>
    </source>
</evidence>
<feature type="transmembrane region" description="Helical" evidence="1">
    <location>
        <begin position="313"/>
        <end position="335"/>
    </location>
</feature>